<gene>
    <name evidence="6" type="primary">morn3</name>
    <name evidence="6" type="ORF">g.3027</name>
</gene>
<dbReference type="AlphaFoldDB" id="A0A2S2NC87"/>
<dbReference type="PANTHER" id="PTHR46511:SF1">
    <property type="entry name" value="MORN REPEAT-CONTAINING PROTEIN 3"/>
    <property type="match status" value="1"/>
</dbReference>
<evidence type="ECO:0000256" key="3">
    <source>
        <dbReference type="ARBA" id="ARBA00023329"/>
    </source>
</evidence>
<dbReference type="Pfam" id="PF02493">
    <property type="entry name" value="MORN"/>
    <property type="match status" value="5"/>
</dbReference>
<dbReference type="PANTHER" id="PTHR46511">
    <property type="entry name" value="MORN REPEAT-CONTAINING PROTEIN 3"/>
    <property type="match status" value="1"/>
</dbReference>
<protein>
    <recommendedName>
        <fullName evidence="4">MORN repeat-containing protein 3</fullName>
    </recommendedName>
</protein>
<accession>A0A2S2NC87</accession>
<organism evidence="6">
    <name type="scientific">Schizaphis graminum</name>
    <name type="common">Green bug aphid</name>
    <dbReference type="NCBI Taxonomy" id="13262"/>
    <lineage>
        <taxon>Eukaryota</taxon>
        <taxon>Metazoa</taxon>
        <taxon>Ecdysozoa</taxon>
        <taxon>Arthropoda</taxon>
        <taxon>Hexapoda</taxon>
        <taxon>Insecta</taxon>
        <taxon>Pterygota</taxon>
        <taxon>Neoptera</taxon>
        <taxon>Paraneoptera</taxon>
        <taxon>Hemiptera</taxon>
        <taxon>Sternorrhyncha</taxon>
        <taxon>Aphidomorpha</taxon>
        <taxon>Aphidoidea</taxon>
        <taxon>Aphididae</taxon>
        <taxon>Aphidini</taxon>
        <taxon>Schizaphis</taxon>
    </lineage>
</organism>
<dbReference type="InterPro" id="IPR003409">
    <property type="entry name" value="MORN"/>
</dbReference>
<evidence type="ECO:0000313" key="6">
    <source>
        <dbReference type="EMBL" id="MBY14824.1"/>
    </source>
</evidence>
<keyword evidence="3" id="KW-0968">Cytoplasmic vesicle</keyword>
<reference evidence="6" key="1">
    <citation type="submission" date="2018-04" db="EMBL/GenBank/DDBJ databases">
        <title>Transcriptome of Schizaphis graminum biotype I.</title>
        <authorList>
            <person name="Scully E.D."/>
            <person name="Geib S.M."/>
            <person name="Palmer N.A."/>
            <person name="Koch K."/>
            <person name="Bradshaw J."/>
            <person name="Heng-Moss T."/>
            <person name="Sarath G."/>
        </authorList>
    </citation>
    <scope>NUCLEOTIDE SEQUENCE</scope>
</reference>
<evidence type="ECO:0000256" key="2">
    <source>
        <dbReference type="ARBA" id="ARBA00022737"/>
    </source>
</evidence>
<comment type="function">
    <text evidence="5">Assembles a suppression complex (suppresome) by tethering SIRT1 and MDM2 to regulate composite modifications of p53/TP53. Confers both deacetylation-mediated functional inactivation, by SIRT1, and ubiquitination-dependent degradation, by MDM2, of p53/TP53, promoting a proliferative and cell survival behaviors. May play a role in the regulation of spermatogenesis.</text>
</comment>
<evidence type="ECO:0000256" key="4">
    <source>
        <dbReference type="ARBA" id="ARBA00039854"/>
    </source>
</evidence>
<dbReference type="Gene3D" id="2.20.110.10">
    <property type="entry name" value="Histone H3 K4-specific methyltransferase SET7/9 N-terminal domain"/>
    <property type="match status" value="2"/>
</dbReference>
<dbReference type="EMBL" id="GGMR01002205">
    <property type="protein sequence ID" value="MBY14824.1"/>
    <property type="molecule type" value="Transcribed_RNA"/>
</dbReference>
<dbReference type="SUPFAM" id="SSF82185">
    <property type="entry name" value="Histone H3 K4-specific methyltransferase SET7/9 N-terminal domain"/>
    <property type="match status" value="2"/>
</dbReference>
<dbReference type="InterPro" id="IPR052472">
    <property type="entry name" value="MORN3"/>
</dbReference>
<evidence type="ECO:0000256" key="5">
    <source>
        <dbReference type="ARBA" id="ARBA00045851"/>
    </source>
</evidence>
<dbReference type="SMART" id="SM00698">
    <property type="entry name" value="MORN"/>
    <property type="match status" value="5"/>
</dbReference>
<keyword evidence="2" id="KW-0677">Repeat</keyword>
<evidence type="ECO:0000256" key="1">
    <source>
        <dbReference type="ARBA" id="ARBA00004218"/>
    </source>
</evidence>
<dbReference type="GO" id="GO:0001669">
    <property type="term" value="C:acrosomal vesicle"/>
    <property type="evidence" value="ECO:0007669"/>
    <property type="project" value="UniProtKB-SubCell"/>
</dbReference>
<comment type="subcellular location">
    <subcellularLocation>
        <location evidence="1">Cytoplasmic vesicle</location>
        <location evidence="1">Secretory vesicle</location>
        <location evidence="1">Acrosome</location>
    </subcellularLocation>
</comment>
<name>A0A2S2NC87_SCHGA</name>
<proteinExistence type="predicted"/>
<sequence>MRPTHCKDVPLKTRWLEQISMKNGFKRGVYENNGVYMGNWQNDKKQGKGKKTYKNKTVYEGDWVANKRHGFGVMTKKVGDHFVYVCDGQWIDNRFTKGKWYEECGIYDGNFSTAGRRIKCGYGTMQWNDGAVYQGQWRNNEYNGQGKYVEVNGNFYDGQWRNGLKHGKGVYVFIDKGQFMEGVWINGVLKLSIIRYIDGPENTRTQYVMPKISKSDDKTIMEAYEYTKSEVLENL</sequence>